<name>A0ABP6ZFP1_9ACTN</name>
<evidence type="ECO:0000313" key="2">
    <source>
        <dbReference type="EMBL" id="GAA3604818.1"/>
    </source>
</evidence>
<proteinExistence type="predicted"/>
<sequence length="87" mass="8930">MFPIPVKVKVGACGFVTSRVPSCQFPTPCDTASTSDEPEPVKSPTQSSPAIDPAVTPLSAAKTAIDSHLSPTVAPVDDEPVGAARVR</sequence>
<comment type="caution">
    <text evidence="2">The sequence shown here is derived from an EMBL/GenBank/DDBJ whole genome shotgun (WGS) entry which is preliminary data.</text>
</comment>
<accession>A0ABP6ZFP1</accession>
<feature type="compositionally biased region" description="Polar residues" evidence="1">
    <location>
        <begin position="26"/>
        <end position="35"/>
    </location>
</feature>
<evidence type="ECO:0000256" key="1">
    <source>
        <dbReference type="SAM" id="MobiDB-lite"/>
    </source>
</evidence>
<organism evidence="2 3">
    <name type="scientific">Microlunatus ginsengisoli</name>
    <dbReference type="NCBI Taxonomy" id="363863"/>
    <lineage>
        <taxon>Bacteria</taxon>
        <taxon>Bacillati</taxon>
        <taxon>Actinomycetota</taxon>
        <taxon>Actinomycetes</taxon>
        <taxon>Propionibacteriales</taxon>
        <taxon>Propionibacteriaceae</taxon>
        <taxon>Microlunatus</taxon>
    </lineage>
</organism>
<protein>
    <submittedName>
        <fullName evidence="2">Uncharacterized protein</fullName>
    </submittedName>
</protein>
<reference evidence="3" key="1">
    <citation type="journal article" date="2019" name="Int. J. Syst. Evol. Microbiol.">
        <title>The Global Catalogue of Microorganisms (GCM) 10K type strain sequencing project: providing services to taxonomists for standard genome sequencing and annotation.</title>
        <authorList>
            <consortium name="The Broad Institute Genomics Platform"/>
            <consortium name="The Broad Institute Genome Sequencing Center for Infectious Disease"/>
            <person name="Wu L."/>
            <person name="Ma J."/>
        </authorList>
    </citation>
    <scope>NUCLEOTIDE SEQUENCE [LARGE SCALE GENOMIC DNA]</scope>
    <source>
        <strain evidence="3">JCM 16929</strain>
    </source>
</reference>
<feature type="region of interest" description="Disordered" evidence="1">
    <location>
        <begin position="26"/>
        <end position="53"/>
    </location>
</feature>
<keyword evidence="3" id="KW-1185">Reference proteome</keyword>
<dbReference type="EMBL" id="BAABAB010000003">
    <property type="protein sequence ID" value="GAA3604818.1"/>
    <property type="molecule type" value="Genomic_DNA"/>
</dbReference>
<gene>
    <name evidence="2" type="ORF">GCM10022236_03350</name>
</gene>
<evidence type="ECO:0000313" key="3">
    <source>
        <dbReference type="Proteomes" id="UP001501490"/>
    </source>
</evidence>
<dbReference type="Proteomes" id="UP001501490">
    <property type="component" value="Unassembled WGS sequence"/>
</dbReference>
<feature type="region of interest" description="Disordered" evidence="1">
    <location>
        <begin position="66"/>
        <end position="87"/>
    </location>
</feature>